<evidence type="ECO:0000313" key="1">
    <source>
        <dbReference type="EMBL" id="QNR65475.1"/>
    </source>
</evidence>
<dbReference type="RefSeq" id="WP_190297371.1">
    <property type="nucleotide sequence ID" value="NZ_CP061172.1"/>
</dbReference>
<evidence type="ECO:0000313" key="2">
    <source>
        <dbReference type="Proteomes" id="UP000516384"/>
    </source>
</evidence>
<dbReference type="EMBL" id="CP061172">
    <property type="protein sequence ID" value="QNR65475.1"/>
    <property type="molecule type" value="Genomic_DNA"/>
</dbReference>
<dbReference type="AlphaFoldDB" id="A0A7H0Y317"/>
<reference evidence="1 2" key="1">
    <citation type="submission" date="2020-09" db="EMBL/GenBank/DDBJ databases">
        <title>Characterization of Paenibacillus peoriae strain ZF390 with broad-spectrum antimicrobial activity as a potential biocontrol agent.</title>
        <authorList>
            <person name="Li L."/>
            <person name="Zhao Y."/>
            <person name="Li B."/>
            <person name="Xie X."/>
        </authorList>
    </citation>
    <scope>NUCLEOTIDE SEQUENCE [LARGE SCALE GENOMIC DNA]</scope>
    <source>
        <strain evidence="1 2">ZF390</strain>
    </source>
</reference>
<protein>
    <submittedName>
        <fullName evidence="1">Uncharacterized protein</fullName>
    </submittedName>
</protein>
<proteinExistence type="predicted"/>
<name>A0A7H0Y317_9BACL</name>
<dbReference type="Proteomes" id="UP000516384">
    <property type="component" value="Chromosome"/>
</dbReference>
<gene>
    <name evidence="1" type="ORF">IAQ67_16440</name>
</gene>
<accession>A0A7H0Y317</accession>
<organism evidence="1 2">
    <name type="scientific">Paenibacillus peoriae</name>
    <dbReference type="NCBI Taxonomy" id="59893"/>
    <lineage>
        <taxon>Bacteria</taxon>
        <taxon>Bacillati</taxon>
        <taxon>Bacillota</taxon>
        <taxon>Bacilli</taxon>
        <taxon>Bacillales</taxon>
        <taxon>Paenibacillaceae</taxon>
        <taxon>Paenibacillus</taxon>
    </lineage>
</organism>
<sequence>MSEAPYGYHIVNGEMVAHPFESKIVRLTNGLSQIGLESSDIQSLLEEFKVPKRGEDYNYDIDGNLHKIYVAGAKVLIDLIQEKIDNEIVYLPGDKEKTHPIVSAISLADVFNKFRGTNESL</sequence>